<dbReference type="EMBL" id="VFSU01000032">
    <property type="protein sequence ID" value="TPE59093.1"/>
    <property type="molecule type" value="Genomic_DNA"/>
</dbReference>
<dbReference type="Proteomes" id="UP000319897">
    <property type="component" value="Unassembled WGS sequence"/>
</dbReference>
<dbReference type="OrthoDB" id="9792690at2"/>
<evidence type="ECO:0000313" key="1">
    <source>
        <dbReference type="EMBL" id="TPE59093.1"/>
    </source>
</evidence>
<accession>A0A501XFJ5</accession>
<keyword evidence="2" id="KW-1185">Reference proteome</keyword>
<dbReference type="SUPFAM" id="SSF53335">
    <property type="entry name" value="S-adenosyl-L-methionine-dependent methyltransferases"/>
    <property type="match status" value="1"/>
</dbReference>
<dbReference type="InterPro" id="IPR010743">
    <property type="entry name" value="Methionine_synth_MetW"/>
</dbReference>
<protein>
    <submittedName>
        <fullName evidence="1">Methionine biosynthesis protein MetW</fullName>
    </submittedName>
</protein>
<dbReference type="CDD" id="cd02440">
    <property type="entry name" value="AdoMet_MTases"/>
    <property type="match status" value="1"/>
</dbReference>
<evidence type="ECO:0000313" key="2">
    <source>
        <dbReference type="Proteomes" id="UP000319897"/>
    </source>
</evidence>
<sequence>MSGLPIRLQQVADQIPTGASVLDVGCSDGRLLAWLRDMRQVDGRGIEIDAERVAAAVARGLSVVQGDATHDLAAFPGGSVDYAVLSETLQAMEAPHKVLAELVRIGRRAVVAFPNFGFWRVRAHLALHGRMPVTRSLPVSWYESENIHFCTIADFKALATEMGLTIEREAYLSGDQRVSSWPNLRADHALFVLSK</sequence>
<reference evidence="1 2" key="1">
    <citation type="submission" date="2019-06" db="EMBL/GenBank/DDBJ databases">
        <authorList>
            <person name="Lee I."/>
            <person name="Jang G.I."/>
            <person name="Hwang C.Y."/>
        </authorList>
    </citation>
    <scope>NUCLEOTIDE SEQUENCE [LARGE SCALE GENOMIC DNA]</scope>
    <source>
        <strain evidence="1 2">PAMC 28131</strain>
    </source>
</reference>
<proteinExistence type="predicted"/>
<dbReference type="InterPro" id="IPR029063">
    <property type="entry name" value="SAM-dependent_MTases_sf"/>
</dbReference>
<name>A0A501XFJ5_9SPHN</name>
<dbReference type="RefSeq" id="WP_140929228.1">
    <property type="nucleotide sequence ID" value="NZ_VFSU01000032.1"/>
</dbReference>
<dbReference type="Pfam" id="PF07021">
    <property type="entry name" value="MetW"/>
    <property type="match status" value="1"/>
</dbReference>
<dbReference type="NCBIfam" id="TIGR02081">
    <property type="entry name" value="metW"/>
    <property type="match status" value="1"/>
</dbReference>
<organism evidence="1 2">
    <name type="scientific">Sandaracinobacter neustonicus</name>
    <dbReference type="NCBI Taxonomy" id="1715348"/>
    <lineage>
        <taxon>Bacteria</taxon>
        <taxon>Pseudomonadati</taxon>
        <taxon>Pseudomonadota</taxon>
        <taxon>Alphaproteobacteria</taxon>
        <taxon>Sphingomonadales</taxon>
        <taxon>Sphingosinicellaceae</taxon>
        <taxon>Sandaracinobacter</taxon>
    </lineage>
</organism>
<dbReference type="AlphaFoldDB" id="A0A501XFJ5"/>
<dbReference type="Gene3D" id="3.40.50.150">
    <property type="entry name" value="Vaccinia Virus protein VP39"/>
    <property type="match status" value="1"/>
</dbReference>
<comment type="caution">
    <text evidence="1">The sequence shown here is derived from an EMBL/GenBank/DDBJ whole genome shotgun (WGS) entry which is preliminary data.</text>
</comment>
<gene>
    <name evidence="1" type="primary">metW</name>
    <name evidence="1" type="ORF">FJQ54_14965</name>
</gene>